<organism evidence="4 5">
    <name type="scientific">Hypothenemus hampei</name>
    <name type="common">Coffee berry borer</name>
    <dbReference type="NCBI Taxonomy" id="57062"/>
    <lineage>
        <taxon>Eukaryota</taxon>
        <taxon>Metazoa</taxon>
        <taxon>Ecdysozoa</taxon>
        <taxon>Arthropoda</taxon>
        <taxon>Hexapoda</taxon>
        <taxon>Insecta</taxon>
        <taxon>Pterygota</taxon>
        <taxon>Neoptera</taxon>
        <taxon>Endopterygota</taxon>
        <taxon>Coleoptera</taxon>
        <taxon>Polyphaga</taxon>
        <taxon>Cucujiformia</taxon>
        <taxon>Curculionidae</taxon>
        <taxon>Scolytinae</taxon>
        <taxon>Hypothenemus</taxon>
    </lineage>
</organism>
<dbReference type="Proteomes" id="UP001566132">
    <property type="component" value="Unassembled WGS sequence"/>
</dbReference>
<evidence type="ECO:0000313" key="4">
    <source>
        <dbReference type="EMBL" id="KAL1509937.1"/>
    </source>
</evidence>
<gene>
    <name evidence="4" type="ORF">ABEB36_004601</name>
</gene>
<dbReference type="Gene3D" id="1.10.10.60">
    <property type="entry name" value="Homeodomain-like"/>
    <property type="match status" value="1"/>
</dbReference>
<dbReference type="AlphaFoldDB" id="A0ABD1F3V2"/>
<proteinExistence type="predicted"/>
<name>A0ABD1F3V2_HYPHA</name>
<comment type="caution">
    <text evidence="4">The sequence shown here is derived from an EMBL/GenBank/DDBJ whole genome shotgun (WGS) entry which is preliminary data.</text>
</comment>
<accession>A0ABD1F3V2</accession>
<feature type="compositionally biased region" description="Basic and acidic residues" evidence="2">
    <location>
        <begin position="153"/>
        <end position="168"/>
    </location>
</feature>
<protein>
    <recommendedName>
        <fullName evidence="3">Myb/SANT-like DNA-binding domain-containing protein</fullName>
    </recommendedName>
</protein>
<dbReference type="InterPro" id="IPR044822">
    <property type="entry name" value="Myb_DNA-bind_4"/>
</dbReference>
<evidence type="ECO:0000256" key="2">
    <source>
        <dbReference type="SAM" id="MobiDB-lite"/>
    </source>
</evidence>
<evidence type="ECO:0000259" key="3">
    <source>
        <dbReference type="Pfam" id="PF13837"/>
    </source>
</evidence>
<evidence type="ECO:0000256" key="1">
    <source>
        <dbReference type="SAM" id="Coils"/>
    </source>
</evidence>
<evidence type="ECO:0000313" key="5">
    <source>
        <dbReference type="Proteomes" id="UP001566132"/>
    </source>
</evidence>
<reference evidence="4 5" key="1">
    <citation type="submission" date="2024-05" db="EMBL/GenBank/DDBJ databases">
        <title>Genetic variation in Jamaican populations of the coffee berry borer (Hypothenemus hampei).</title>
        <authorList>
            <person name="Errbii M."/>
            <person name="Myrie A."/>
        </authorList>
    </citation>
    <scope>NUCLEOTIDE SEQUENCE [LARGE SCALE GENOMIC DNA]</scope>
    <source>
        <strain evidence="4">JA-Hopewell-2020-01-JO</strain>
        <tissue evidence="4">Whole body</tissue>
    </source>
</reference>
<keyword evidence="5" id="KW-1185">Reference proteome</keyword>
<dbReference type="EMBL" id="JBDJPC010000003">
    <property type="protein sequence ID" value="KAL1509937.1"/>
    <property type="molecule type" value="Genomic_DNA"/>
</dbReference>
<sequence>MLESELMEFVQLPPNTINEEESYRWTHTDTLIFLGLYECHRKSVGTLKMKNFKKMYEEISKEMKRKTGKNITPTNCANRWRVLERAYKKYVADSNKTGAARKQFEYSEIMNNILGKKKNVHPELLLSSTTIDPMPISSDIDEGETTPIASSEIKSKSQEVPKKSEKKYQNRTLKSNLLREIREDRRQYYKKRLEQEDQKLQQKVKENKILEEKNQILKEIGNKLGQTTAFDLL</sequence>
<dbReference type="Pfam" id="PF13837">
    <property type="entry name" value="Myb_DNA-bind_4"/>
    <property type="match status" value="1"/>
</dbReference>
<keyword evidence="1" id="KW-0175">Coiled coil</keyword>
<feature type="region of interest" description="Disordered" evidence="2">
    <location>
        <begin position="135"/>
        <end position="169"/>
    </location>
</feature>
<feature type="coiled-coil region" evidence="1">
    <location>
        <begin position="178"/>
        <end position="220"/>
    </location>
</feature>
<feature type="domain" description="Myb/SANT-like DNA-binding" evidence="3">
    <location>
        <begin position="23"/>
        <end position="112"/>
    </location>
</feature>